<keyword evidence="2" id="KW-1185">Reference proteome</keyword>
<name>F0F597_9BACT</name>
<proteinExistence type="predicted"/>
<reference evidence="1 2" key="1">
    <citation type="submission" date="2011-01" db="EMBL/GenBank/DDBJ databases">
        <authorList>
            <person name="Muzny D."/>
            <person name="Qin X."/>
            <person name="Deng J."/>
            <person name="Jiang H."/>
            <person name="Liu Y."/>
            <person name="Qu J."/>
            <person name="Song X.-Z."/>
            <person name="Zhang L."/>
            <person name="Thornton R."/>
            <person name="Coyle M."/>
            <person name="Francisco L."/>
            <person name="Jackson L."/>
            <person name="Javaid M."/>
            <person name="Korchina V."/>
            <person name="Kovar C."/>
            <person name="Mata R."/>
            <person name="Mathew T."/>
            <person name="Ngo R."/>
            <person name="Nguyen L."/>
            <person name="Nguyen N."/>
            <person name="Okwuonu G."/>
            <person name="Ongeri F."/>
            <person name="Pham C."/>
            <person name="Simmons D."/>
            <person name="Wilczek-Boney K."/>
            <person name="Hale W."/>
            <person name="Jakkamsetti A."/>
            <person name="Pham P."/>
            <person name="Ruth R."/>
            <person name="San Lucas F."/>
            <person name="Warren J."/>
            <person name="Zhang J."/>
            <person name="Zhao Z."/>
            <person name="Zhou C."/>
            <person name="Zhu D."/>
            <person name="Lee S."/>
            <person name="Bess C."/>
            <person name="Blankenburg K."/>
            <person name="Forbes L."/>
            <person name="Fu Q."/>
            <person name="Gubbala S."/>
            <person name="Hirani K."/>
            <person name="Jayaseelan J.C."/>
            <person name="Lara F."/>
            <person name="Munidasa M."/>
            <person name="Palculict T."/>
            <person name="Patil S."/>
            <person name="Pu L.-L."/>
            <person name="Saada N."/>
            <person name="Tang L."/>
            <person name="Weissenberger G."/>
            <person name="Zhu Y."/>
            <person name="Hemphill L."/>
            <person name="Shang Y."/>
            <person name="Youmans B."/>
            <person name="Ayvaz T."/>
            <person name="Ross M."/>
            <person name="Santibanez J."/>
            <person name="Aqrawi P."/>
            <person name="Gross S."/>
            <person name="Joshi V."/>
            <person name="Fowler G."/>
            <person name="Nazareth L."/>
            <person name="Reid J."/>
            <person name="Worley K."/>
            <person name="Petrosino J."/>
            <person name="Highlander S."/>
            <person name="Gibbs R."/>
        </authorList>
    </citation>
    <scope>NUCLEOTIDE SEQUENCE [LARGE SCALE GENOMIC DNA]</scope>
    <source>
        <strain evidence="1 2">DSM 16608</strain>
    </source>
</reference>
<evidence type="ECO:0000313" key="1">
    <source>
        <dbReference type="EMBL" id="EGC20703.1"/>
    </source>
</evidence>
<gene>
    <name evidence="1" type="ORF">HMPREF9141_0763</name>
</gene>
<evidence type="ECO:0000313" key="2">
    <source>
        <dbReference type="Proteomes" id="UP000005697"/>
    </source>
</evidence>
<protein>
    <submittedName>
        <fullName evidence="1">Uncharacterized protein</fullName>
    </submittedName>
</protein>
<sequence length="59" mass="6557">MTVQVTRLFSPMGKVLKSTSLQHSPFIPKAPQGHHLADSFLRNKAEMVPVSGRFSPRPL</sequence>
<dbReference type="HOGENOM" id="CLU_2956798_0_0_10"/>
<accession>F0F597</accession>
<comment type="caution">
    <text evidence="1">The sequence shown here is derived from an EMBL/GenBank/DDBJ whole genome shotgun (WGS) entry which is preliminary data.</text>
</comment>
<dbReference type="AlphaFoldDB" id="F0F597"/>
<dbReference type="Proteomes" id="UP000005697">
    <property type="component" value="Unassembled WGS sequence"/>
</dbReference>
<dbReference type="STRING" id="888743.HMPREF9141_0763"/>
<dbReference type="EMBL" id="AEWX01000011">
    <property type="protein sequence ID" value="EGC20703.1"/>
    <property type="molecule type" value="Genomic_DNA"/>
</dbReference>
<organism evidence="1 2">
    <name type="scientific">Prevotella multiformis DSM 16608</name>
    <dbReference type="NCBI Taxonomy" id="888743"/>
    <lineage>
        <taxon>Bacteria</taxon>
        <taxon>Pseudomonadati</taxon>
        <taxon>Bacteroidota</taxon>
        <taxon>Bacteroidia</taxon>
        <taxon>Bacteroidales</taxon>
        <taxon>Prevotellaceae</taxon>
        <taxon>Prevotella</taxon>
    </lineage>
</organism>